<dbReference type="SUPFAM" id="SSF56214">
    <property type="entry name" value="4'-phosphopantetheinyl transferase"/>
    <property type="match status" value="1"/>
</dbReference>
<dbReference type="Proteomes" id="UP000078390">
    <property type="component" value="Unassembled WGS sequence"/>
</dbReference>
<dbReference type="EMBL" id="LWLG01000012">
    <property type="protein sequence ID" value="OAQ20378.1"/>
    <property type="molecule type" value="Genomic_DNA"/>
</dbReference>
<gene>
    <name evidence="9" type="ORF">TDIS_1573</name>
</gene>
<reference evidence="9 10" key="1">
    <citation type="submission" date="2016-04" db="EMBL/GenBank/DDBJ databases">
        <title>Genome analysis of Thermosulfurimonas dismutans, the first thermophilic sulfur-disproportionating bacterium of the phylum Thermodesulfobacteria.</title>
        <authorList>
            <person name="Mardanov A.V."/>
            <person name="Beletsky A.V."/>
            <person name="Kadnikov V.V."/>
            <person name="Slobodkin A.I."/>
            <person name="Ravin N.V."/>
        </authorList>
    </citation>
    <scope>NUCLEOTIDE SEQUENCE [LARGE SCALE GENOMIC DNA]</scope>
    <source>
        <strain evidence="9 10">S95</strain>
    </source>
</reference>
<dbReference type="PATRIC" id="fig|999894.6.peg.1572"/>
<dbReference type="InterPro" id="IPR008278">
    <property type="entry name" value="4-PPantetheinyl_Trfase_dom"/>
</dbReference>
<proteinExistence type="predicted"/>
<dbReference type="GO" id="GO:0000287">
    <property type="term" value="F:magnesium ion binding"/>
    <property type="evidence" value="ECO:0007669"/>
    <property type="project" value="InterPro"/>
</dbReference>
<dbReference type="AlphaFoldDB" id="A0A179D426"/>
<keyword evidence="2 9" id="KW-0808">Transferase</keyword>
<evidence type="ECO:0000256" key="1">
    <source>
        <dbReference type="ARBA" id="ARBA00022516"/>
    </source>
</evidence>
<evidence type="ECO:0000313" key="9">
    <source>
        <dbReference type="EMBL" id="OAQ20378.1"/>
    </source>
</evidence>
<dbReference type="GO" id="GO:0008897">
    <property type="term" value="F:holo-[acyl-carrier-protein] synthase activity"/>
    <property type="evidence" value="ECO:0007669"/>
    <property type="project" value="UniProtKB-EC"/>
</dbReference>
<evidence type="ECO:0000256" key="6">
    <source>
        <dbReference type="ARBA" id="ARBA00023098"/>
    </source>
</evidence>
<keyword evidence="4" id="KW-0276">Fatty acid metabolism</keyword>
<evidence type="ECO:0000259" key="8">
    <source>
        <dbReference type="Pfam" id="PF01648"/>
    </source>
</evidence>
<comment type="caution">
    <text evidence="9">The sequence shown here is derived from an EMBL/GenBank/DDBJ whole genome shotgun (WGS) entry which is preliminary data.</text>
</comment>
<dbReference type="InterPro" id="IPR002582">
    <property type="entry name" value="ACPS"/>
</dbReference>
<dbReference type="NCBIfam" id="TIGR00516">
    <property type="entry name" value="acpS"/>
    <property type="match status" value="1"/>
</dbReference>
<keyword evidence="10" id="KW-1185">Reference proteome</keyword>
<dbReference type="InterPro" id="IPR037143">
    <property type="entry name" value="4-PPantetheinyl_Trfase_dom_sf"/>
</dbReference>
<protein>
    <submittedName>
        <fullName evidence="9">Holo-[acyl-carrier protein] synthase</fullName>
        <ecNumber evidence="9">2.7.8.7</ecNumber>
    </submittedName>
</protein>
<keyword evidence="6" id="KW-0443">Lipid metabolism</keyword>
<sequence>MVEEGRIRKLRELYGERFLGRIFTEEEVAYALKKNPPDSSLAAAFAVKEAFGKALGTGISGFRFKEVSLVRDPVSGRPEVRLYGRAEALFRKKANRIWVSVTHEAGLAVAVVVLEREV</sequence>
<evidence type="ECO:0000256" key="7">
    <source>
        <dbReference type="ARBA" id="ARBA00023160"/>
    </source>
</evidence>
<evidence type="ECO:0000256" key="2">
    <source>
        <dbReference type="ARBA" id="ARBA00022679"/>
    </source>
</evidence>
<keyword evidence="7" id="KW-0275">Fatty acid biosynthesis</keyword>
<keyword evidence="5" id="KW-0460">Magnesium</keyword>
<keyword evidence="1" id="KW-0444">Lipid biosynthesis</keyword>
<dbReference type="STRING" id="999894.TDIS_1573"/>
<evidence type="ECO:0000313" key="10">
    <source>
        <dbReference type="Proteomes" id="UP000078390"/>
    </source>
</evidence>
<dbReference type="EC" id="2.7.8.7" evidence="9"/>
<keyword evidence="3" id="KW-0479">Metal-binding</keyword>
<dbReference type="NCBIfam" id="TIGR00556">
    <property type="entry name" value="pantethn_trn"/>
    <property type="match status" value="1"/>
</dbReference>
<dbReference type="InterPro" id="IPR004568">
    <property type="entry name" value="Ppantetheine-prot_Trfase_dom"/>
</dbReference>
<dbReference type="GO" id="GO:0006633">
    <property type="term" value="P:fatty acid biosynthetic process"/>
    <property type="evidence" value="ECO:0007669"/>
    <property type="project" value="UniProtKB-KW"/>
</dbReference>
<organism evidence="9 10">
    <name type="scientific">Thermosulfurimonas dismutans</name>
    <dbReference type="NCBI Taxonomy" id="999894"/>
    <lineage>
        <taxon>Bacteria</taxon>
        <taxon>Pseudomonadati</taxon>
        <taxon>Thermodesulfobacteriota</taxon>
        <taxon>Thermodesulfobacteria</taxon>
        <taxon>Thermodesulfobacteriales</taxon>
        <taxon>Thermodesulfobacteriaceae</taxon>
        <taxon>Thermosulfurimonas</taxon>
    </lineage>
</organism>
<accession>A0A179D426</accession>
<name>A0A179D426_9BACT</name>
<dbReference type="Gene3D" id="3.90.470.20">
    <property type="entry name" value="4'-phosphopantetheinyl transferase domain"/>
    <property type="match status" value="1"/>
</dbReference>
<evidence type="ECO:0000256" key="4">
    <source>
        <dbReference type="ARBA" id="ARBA00022832"/>
    </source>
</evidence>
<evidence type="ECO:0000256" key="5">
    <source>
        <dbReference type="ARBA" id="ARBA00022842"/>
    </source>
</evidence>
<dbReference type="Pfam" id="PF01648">
    <property type="entry name" value="ACPS"/>
    <property type="match status" value="1"/>
</dbReference>
<feature type="domain" description="4'-phosphopantetheinyl transferase" evidence="8">
    <location>
        <begin position="8"/>
        <end position="95"/>
    </location>
</feature>
<evidence type="ECO:0000256" key="3">
    <source>
        <dbReference type="ARBA" id="ARBA00022723"/>
    </source>
</evidence>